<comment type="caution">
    <text evidence="1">The sequence shown here is derived from an EMBL/GenBank/DDBJ whole genome shotgun (WGS) entry which is preliminary data.</text>
</comment>
<dbReference type="InterPro" id="IPR029063">
    <property type="entry name" value="SAM-dependent_MTases_sf"/>
</dbReference>
<keyword evidence="1" id="KW-0808">Transferase</keyword>
<dbReference type="RefSeq" id="WP_235702919.1">
    <property type="nucleotide sequence ID" value="NZ_JAKGBZ010000003.1"/>
</dbReference>
<dbReference type="EMBL" id="JAKGBZ010000003">
    <property type="protein sequence ID" value="MCF3945684.1"/>
    <property type="molecule type" value="Genomic_DNA"/>
</dbReference>
<organism evidence="1 2">
    <name type="scientific">Acidiphilium iwatense</name>
    <dbReference type="NCBI Taxonomy" id="768198"/>
    <lineage>
        <taxon>Bacteria</taxon>
        <taxon>Pseudomonadati</taxon>
        <taxon>Pseudomonadota</taxon>
        <taxon>Alphaproteobacteria</taxon>
        <taxon>Acetobacterales</taxon>
        <taxon>Acidocellaceae</taxon>
        <taxon>Acidiphilium</taxon>
    </lineage>
</organism>
<evidence type="ECO:0000313" key="1">
    <source>
        <dbReference type="EMBL" id="MCF3945684.1"/>
    </source>
</evidence>
<dbReference type="PANTHER" id="PTHR47739:SF1">
    <property type="entry name" value="TRNA1(VAL) (ADENINE(37)-N6)-METHYLTRANSFERASE"/>
    <property type="match status" value="1"/>
</dbReference>
<dbReference type="PANTHER" id="PTHR47739">
    <property type="entry name" value="TRNA1(VAL) (ADENINE(37)-N6)-METHYLTRANSFERASE"/>
    <property type="match status" value="1"/>
</dbReference>
<gene>
    <name evidence="1" type="ORF">L2A60_03160</name>
</gene>
<sequence length="239" mass="24131">MIVTEGTLLGGRLRYRQSASGHRTGIEPVLLAAAIPARPGERVIEAGTGAGAGLLCLGHRVAGLAGVGVERDPALAGLAAANFHANGLDGIGAVAADIARLPLAVGFHHAFANPPWRDVADTASPDPGRRLAHRAPAGLLAAWVGALAAVLRARGSITLILPASSLSDTCAVLRDAGCGACRVLPLWPRAGRAAKLVIVQARKGARGPDALLPGLILHGATGYTGEAEAILRDGTALVL</sequence>
<dbReference type="GO" id="GO:0008168">
    <property type="term" value="F:methyltransferase activity"/>
    <property type="evidence" value="ECO:0007669"/>
    <property type="project" value="UniProtKB-KW"/>
</dbReference>
<keyword evidence="1" id="KW-0489">Methyltransferase</keyword>
<accession>A0ABS9DSP3</accession>
<dbReference type="GO" id="GO:0032259">
    <property type="term" value="P:methylation"/>
    <property type="evidence" value="ECO:0007669"/>
    <property type="project" value="UniProtKB-KW"/>
</dbReference>
<reference evidence="1 2" key="1">
    <citation type="submission" date="2022-01" db="EMBL/GenBank/DDBJ databases">
        <authorList>
            <person name="Won M."/>
            <person name="Kim S.-J."/>
            <person name="Kwon S.-W."/>
        </authorList>
    </citation>
    <scope>NUCLEOTIDE SEQUENCE [LARGE SCALE GENOMIC DNA]</scope>
    <source>
        <strain evidence="1 2">KCTC 23505</strain>
    </source>
</reference>
<dbReference type="Gene3D" id="3.40.50.150">
    <property type="entry name" value="Vaccinia Virus protein VP39"/>
    <property type="match status" value="1"/>
</dbReference>
<keyword evidence="2" id="KW-1185">Reference proteome</keyword>
<protein>
    <submittedName>
        <fullName evidence="1">SAM-dependent methyltransferase</fullName>
    </submittedName>
</protein>
<name>A0ABS9DSP3_9PROT</name>
<dbReference type="Proteomes" id="UP001521209">
    <property type="component" value="Unassembled WGS sequence"/>
</dbReference>
<evidence type="ECO:0000313" key="2">
    <source>
        <dbReference type="Proteomes" id="UP001521209"/>
    </source>
</evidence>
<dbReference type="SUPFAM" id="SSF53335">
    <property type="entry name" value="S-adenosyl-L-methionine-dependent methyltransferases"/>
    <property type="match status" value="1"/>
</dbReference>
<dbReference type="InterPro" id="IPR050210">
    <property type="entry name" value="tRNA_Adenine-N(6)_MTase"/>
</dbReference>
<proteinExistence type="predicted"/>